<protein>
    <submittedName>
        <fullName evidence="2">Type VI secretion system protein ImpA</fullName>
    </submittedName>
</protein>
<name>A0A286BQE1_9GAMM</name>
<proteinExistence type="predicted"/>
<dbReference type="PANTHER" id="PTHR37951">
    <property type="entry name" value="CYTOPLASMIC PROTEIN-RELATED"/>
    <property type="match status" value="1"/>
</dbReference>
<evidence type="ECO:0000313" key="2">
    <source>
        <dbReference type="EMBL" id="SOD36338.1"/>
    </source>
</evidence>
<sequence length="356" mass="40167">MTPMCPEWYQPLLMPVTDTLPCGENLEDDAAFLLLETRMQPRMGAEYGDFVETVDPINWGEIEREVKTLLTRSLDLRLVLVLIRCRFRKIGIPALDEGLCALLWLLKQWPEQVHPQLYDEGSFEPLMRANVLAELESSNGILADLRMQPLPKVSGLQLNVRDVERATLNPQAEQSLDENALSLARLGWQEQQADVIFSLRHAEQHLNQLRLLLIEMLSDDAPDFSGLFKVLALFGFAGAPPAPVVDQAELPEVTIETPAVQPLDVSLPESEQIAARVVTTPTIETLTMLPVRNIQDRTDALMRLREIQQWFVRYEPSSPVGDLLTLTEQMVGKRFAELMQILPQDLIARLSNGQES</sequence>
<accession>A0A286BQE1</accession>
<dbReference type="Proteomes" id="UP000219271">
    <property type="component" value="Unassembled WGS sequence"/>
</dbReference>
<evidence type="ECO:0000259" key="1">
    <source>
        <dbReference type="Pfam" id="PF06812"/>
    </source>
</evidence>
<dbReference type="EMBL" id="OCMY01000001">
    <property type="protein sequence ID" value="SOD36338.1"/>
    <property type="molecule type" value="Genomic_DNA"/>
</dbReference>
<gene>
    <name evidence="2" type="ORF">SAMN06273570_0738</name>
</gene>
<dbReference type="InterPro" id="IPR017740">
    <property type="entry name" value="TssA-like"/>
</dbReference>
<dbReference type="Pfam" id="PF06812">
    <property type="entry name" value="ImpA_N"/>
    <property type="match status" value="1"/>
</dbReference>
<feature type="domain" description="ImpA N-terminal" evidence="1">
    <location>
        <begin position="14"/>
        <end position="136"/>
    </location>
</feature>
<evidence type="ECO:0000313" key="3">
    <source>
        <dbReference type="Proteomes" id="UP000219271"/>
    </source>
</evidence>
<dbReference type="PANTHER" id="PTHR37951:SF1">
    <property type="entry name" value="TYPE VI SECRETION SYSTEM COMPONENT TSSA1"/>
    <property type="match status" value="1"/>
</dbReference>
<keyword evidence="3" id="KW-1185">Reference proteome</keyword>
<dbReference type="AlphaFoldDB" id="A0A286BQE1"/>
<organism evidence="2 3">
    <name type="scientific">Candidatus Pantoea floridensis</name>
    <dbReference type="NCBI Taxonomy" id="1938870"/>
    <lineage>
        <taxon>Bacteria</taxon>
        <taxon>Pseudomonadati</taxon>
        <taxon>Pseudomonadota</taxon>
        <taxon>Gammaproteobacteria</taxon>
        <taxon>Enterobacterales</taxon>
        <taxon>Erwiniaceae</taxon>
        <taxon>Pantoea</taxon>
    </lineage>
</organism>
<dbReference type="InterPro" id="IPR010657">
    <property type="entry name" value="ImpA_N"/>
</dbReference>
<reference evidence="3" key="1">
    <citation type="submission" date="2017-09" db="EMBL/GenBank/DDBJ databases">
        <authorList>
            <person name="Varghese N."/>
            <person name="Submissions S."/>
        </authorList>
    </citation>
    <scope>NUCLEOTIDE SEQUENCE [LARGE SCALE GENOMIC DNA]</scope>
    <source>
        <strain evidence="3">JKS000234</strain>
    </source>
</reference>